<dbReference type="InterPro" id="IPR001638">
    <property type="entry name" value="Solute-binding_3/MltF_N"/>
</dbReference>
<accession>A0ABX2FF87</accession>
<sequence length="371" mass="39902">MTDRVPGSTRSTHSRFLCSEILDSQIRQQMLGRGSRPVHTRRAVISTLGTASLIAALSGCGLLGGESNDGGSGGGGNGQLERTQIKVGAMPIIDSTPVHLAAQKGYFKEEGLDVQLETVTGAATAIPKLLSGELQFTYGAYVPVFQSQAKGIGEFKFVADSYQTAENIFVIMVARDSAIKSPKDLEGKTIATNTKNSITDLLAKSAMETAGVNHSTVNWVEFPFPDMQSKLEGKQIDAAVILEPFVTQAARAIGAVPILDTSQGPTQNFPISGYTGMSKFVAENPKTTEAFRRAVTRAAETARNRAEVEEAVTKFVKIDKEVAQLVRIGTFPTSVDRTRLQRTVDLMKQYKMLDPNANVNIDSMIFNPPAG</sequence>
<dbReference type="PANTHER" id="PTHR30024">
    <property type="entry name" value="ALIPHATIC SULFONATES-BINDING PROTEIN-RELATED"/>
    <property type="match status" value="1"/>
</dbReference>
<evidence type="ECO:0000256" key="3">
    <source>
        <dbReference type="ARBA" id="ARBA00022729"/>
    </source>
</evidence>
<protein>
    <submittedName>
        <fullName evidence="5">ABC-type nitrate/sulfonate/bicarbonate transport system, periplasmic component</fullName>
    </submittedName>
</protein>
<comment type="subcellular location">
    <subcellularLocation>
        <location evidence="1">Periplasm</location>
    </subcellularLocation>
</comment>
<dbReference type="EMBL" id="JAAATY010000031">
    <property type="protein sequence ID" value="NRN69873.1"/>
    <property type="molecule type" value="Genomic_DNA"/>
</dbReference>
<comment type="caution">
    <text evidence="5">The sequence shown here is derived from an EMBL/GenBank/DDBJ whole genome shotgun (WGS) entry which is preliminary data.</text>
</comment>
<evidence type="ECO:0000256" key="2">
    <source>
        <dbReference type="ARBA" id="ARBA00010742"/>
    </source>
</evidence>
<evidence type="ECO:0000259" key="4">
    <source>
        <dbReference type="SMART" id="SM00062"/>
    </source>
</evidence>
<dbReference type="PANTHER" id="PTHR30024:SF47">
    <property type="entry name" value="TAURINE-BINDING PERIPLASMIC PROTEIN"/>
    <property type="match status" value="1"/>
</dbReference>
<keyword evidence="6" id="KW-1185">Reference proteome</keyword>
<reference evidence="5 6" key="1">
    <citation type="submission" date="2020-01" db="EMBL/GenBank/DDBJ databases">
        <title>Kibdelosporangium persica a novel Actinomycetes from a hot desert in Iran.</title>
        <authorList>
            <person name="Safaei N."/>
            <person name="Zaburannyi N."/>
            <person name="Mueller R."/>
            <person name="Wink J."/>
        </authorList>
    </citation>
    <scope>NUCLEOTIDE SEQUENCE [LARGE SCALE GENOMIC DNA]</scope>
    <source>
        <strain evidence="5 6">4NS15</strain>
    </source>
</reference>
<proteinExistence type="inferred from homology"/>
<organism evidence="5 6">
    <name type="scientific">Kibdelosporangium persicum</name>
    <dbReference type="NCBI Taxonomy" id="2698649"/>
    <lineage>
        <taxon>Bacteria</taxon>
        <taxon>Bacillati</taxon>
        <taxon>Actinomycetota</taxon>
        <taxon>Actinomycetes</taxon>
        <taxon>Pseudonocardiales</taxon>
        <taxon>Pseudonocardiaceae</taxon>
        <taxon>Kibdelosporangium</taxon>
    </lineage>
</organism>
<comment type="similarity">
    <text evidence="2">Belongs to the bacterial solute-binding protein SsuA/TauA family.</text>
</comment>
<gene>
    <name evidence="5" type="ORF">GC106_71340</name>
</gene>
<dbReference type="Gene3D" id="3.40.190.10">
    <property type="entry name" value="Periplasmic binding protein-like II"/>
    <property type="match status" value="2"/>
</dbReference>
<feature type="domain" description="Solute-binding protein family 3/N-terminal" evidence="4">
    <location>
        <begin position="84"/>
        <end position="319"/>
    </location>
</feature>
<evidence type="ECO:0000256" key="1">
    <source>
        <dbReference type="ARBA" id="ARBA00004418"/>
    </source>
</evidence>
<keyword evidence="3" id="KW-0732">Signal</keyword>
<dbReference type="SUPFAM" id="SSF53850">
    <property type="entry name" value="Periplasmic binding protein-like II"/>
    <property type="match status" value="1"/>
</dbReference>
<dbReference type="SMART" id="SM00062">
    <property type="entry name" value="PBPb"/>
    <property type="match status" value="1"/>
</dbReference>
<evidence type="ECO:0000313" key="6">
    <source>
        <dbReference type="Proteomes" id="UP000763557"/>
    </source>
</evidence>
<dbReference type="InterPro" id="IPR015168">
    <property type="entry name" value="SsuA/THI5"/>
</dbReference>
<dbReference type="Pfam" id="PF09084">
    <property type="entry name" value="NMT1"/>
    <property type="match status" value="1"/>
</dbReference>
<name>A0ABX2FF87_9PSEU</name>
<evidence type="ECO:0000313" key="5">
    <source>
        <dbReference type="EMBL" id="NRN69873.1"/>
    </source>
</evidence>
<dbReference type="Proteomes" id="UP000763557">
    <property type="component" value="Unassembled WGS sequence"/>
</dbReference>